<evidence type="ECO:0000313" key="2">
    <source>
        <dbReference type="Proteomes" id="UP000735302"/>
    </source>
</evidence>
<comment type="caution">
    <text evidence="1">The sequence shown here is derived from an EMBL/GenBank/DDBJ whole genome shotgun (WGS) entry which is preliminary data.</text>
</comment>
<reference evidence="1 2" key="1">
    <citation type="journal article" date="2021" name="Elife">
        <title>Chloroplast acquisition without the gene transfer in kleptoplastic sea slugs, Plakobranchus ocellatus.</title>
        <authorList>
            <person name="Maeda T."/>
            <person name="Takahashi S."/>
            <person name="Yoshida T."/>
            <person name="Shimamura S."/>
            <person name="Takaki Y."/>
            <person name="Nagai Y."/>
            <person name="Toyoda A."/>
            <person name="Suzuki Y."/>
            <person name="Arimoto A."/>
            <person name="Ishii H."/>
            <person name="Satoh N."/>
            <person name="Nishiyama T."/>
            <person name="Hasebe M."/>
            <person name="Maruyama T."/>
            <person name="Minagawa J."/>
            <person name="Obokata J."/>
            <person name="Shigenobu S."/>
        </authorList>
    </citation>
    <scope>NUCLEOTIDE SEQUENCE [LARGE SCALE GENOMIC DNA]</scope>
</reference>
<proteinExistence type="predicted"/>
<sequence length="114" mass="13316">METVCVNPIDRAEIFSTRSKYFKVTDTYCTNMSLSQNGLLERTPCLGKYLRLFYMLFIIQRVALGQIVWSFRFPIRGIGGYSAWQTRPDFILHLLFRYGWHRGRQSHPVSGTST</sequence>
<protein>
    <submittedName>
        <fullName evidence="1">Uncharacterized protein</fullName>
    </submittedName>
</protein>
<evidence type="ECO:0000313" key="1">
    <source>
        <dbReference type="EMBL" id="GFN83581.1"/>
    </source>
</evidence>
<name>A0AAV3YKZ6_9GAST</name>
<accession>A0AAV3YKZ6</accession>
<keyword evidence="2" id="KW-1185">Reference proteome</keyword>
<dbReference type="Proteomes" id="UP000735302">
    <property type="component" value="Unassembled WGS sequence"/>
</dbReference>
<dbReference type="AlphaFoldDB" id="A0AAV3YKZ6"/>
<organism evidence="1 2">
    <name type="scientific">Plakobranchus ocellatus</name>
    <dbReference type="NCBI Taxonomy" id="259542"/>
    <lineage>
        <taxon>Eukaryota</taxon>
        <taxon>Metazoa</taxon>
        <taxon>Spiralia</taxon>
        <taxon>Lophotrochozoa</taxon>
        <taxon>Mollusca</taxon>
        <taxon>Gastropoda</taxon>
        <taxon>Heterobranchia</taxon>
        <taxon>Euthyneura</taxon>
        <taxon>Panpulmonata</taxon>
        <taxon>Sacoglossa</taxon>
        <taxon>Placobranchoidea</taxon>
        <taxon>Plakobranchidae</taxon>
        <taxon>Plakobranchus</taxon>
    </lineage>
</organism>
<gene>
    <name evidence="1" type="ORF">PoB_001008700</name>
</gene>
<dbReference type="EMBL" id="BLXT01001203">
    <property type="protein sequence ID" value="GFN83581.1"/>
    <property type="molecule type" value="Genomic_DNA"/>
</dbReference>